<evidence type="ECO:0000313" key="11">
    <source>
        <dbReference type="EMBL" id="GGQ75997.1"/>
    </source>
</evidence>
<keyword evidence="1" id="KW-0319">Glycerol metabolism</keyword>
<dbReference type="FunFam" id="1.10.10.10:FF:000056">
    <property type="entry name" value="IclR family transcriptional regulator"/>
    <property type="match status" value="1"/>
</dbReference>
<sequence length="271" mass="28627">MTRHTLRSAPSSPSPQESGSPPATATGPVIGRALRILGAFSAQRPHLSLSELARRSGLPVSTVHRMLGDLLVWGALERDAQGRYRIGLRLWEVASLAPRSQGLRERALPYLEDLSSLVRENVQLAVRDASEVVFIERIAPSCAVPTLTRVGGRLGITTTAAGLVLLAHAPAAVQEEALARTIPRHTPFTLTDSGRLRAVLAQARTCGYAVSDRQLSTDTLSVAAPVTTDDGEVTAAVSAVVRHGSTSVGALADLVRSCGRAISRALDTPDL</sequence>
<dbReference type="SUPFAM" id="SSF55781">
    <property type="entry name" value="GAF domain-like"/>
    <property type="match status" value="1"/>
</dbReference>
<dbReference type="InterPro" id="IPR050707">
    <property type="entry name" value="HTH_MetabolicPath_Reg"/>
</dbReference>
<feature type="domain" description="IclR-ED" evidence="10">
    <location>
        <begin position="89"/>
        <end position="268"/>
    </location>
</feature>
<dbReference type="GO" id="GO:0003677">
    <property type="term" value="F:DNA binding"/>
    <property type="evidence" value="ECO:0007669"/>
    <property type="project" value="UniProtKB-KW"/>
</dbReference>
<accession>A0A918EW01</accession>
<comment type="function">
    <text evidence="6">May be an activator protein for the gylABX operon.</text>
</comment>
<dbReference type="Pfam" id="PF01614">
    <property type="entry name" value="IclR_C"/>
    <property type="match status" value="1"/>
</dbReference>
<evidence type="ECO:0000256" key="2">
    <source>
        <dbReference type="ARBA" id="ARBA00023015"/>
    </source>
</evidence>
<keyword evidence="12" id="KW-1185">Reference proteome</keyword>
<comment type="caution">
    <text evidence="11">The sequence shown here is derived from an EMBL/GenBank/DDBJ whole genome shotgun (WGS) entry which is preliminary data.</text>
</comment>
<keyword evidence="4" id="KW-0010">Activator</keyword>
<dbReference type="PROSITE" id="PS51078">
    <property type="entry name" value="ICLR_ED"/>
    <property type="match status" value="1"/>
</dbReference>
<evidence type="ECO:0000256" key="7">
    <source>
        <dbReference type="ARBA" id="ARBA00070406"/>
    </source>
</evidence>
<keyword evidence="5" id="KW-0804">Transcription</keyword>
<evidence type="ECO:0000256" key="5">
    <source>
        <dbReference type="ARBA" id="ARBA00023163"/>
    </source>
</evidence>
<dbReference type="SUPFAM" id="SSF46785">
    <property type="entry name" value="Winged helix' DNA-binding domain"/>
    <property type="match status" value="1"/>
</dbReference>
<reference evidence="11" key="1">
    <citation type="journal article" date="2014" name="Int. J. Syst. Evol. Microbiol.">
        <title>Complete genome sequence of Corynebacterium casei LMG S-19264T (=DSM 44701T), isolated from a smear-ripened cheese.</title>
        <authorList>
            <consortium name="US DOE Joint Genome Institute (JGI-PGF)"/>
            <person name="Walter F."/>
            <person name="Albersmeier A."/>
            <person name="Kalinowski J."/>
            <person name="Ruckert C."/>
        </authorList>
    </citation>
    <scope>NUCLEOTIDE SEQUENCE</scope>
    <source>
        <strain evidence="11">JCM 4403</strain>
    </source>
</reference>
<dbReference type="GO" id="GO:0045892">
    <property type="term" value="P:negative regulation of DNA-templated transcription"/>
    <property type="evidence" value="ECO:0007669"/>
    <property type="project" value="TreeGrafter"/>
</dbReference>
<feature type="region of interest" description="Disordered" evidence="8">
    <location>
        <begin position="1"/>
        <end position="25"/>
    </location>
</feature>
<dbReference type="InterPro" id="IPR005471">
    <property type="entry name" value="Tscrpt_reg_IclR_N"/>
</dbReference>
<proteinExistence type="predicted"/>
<dbReference type="RefSeq" id="WP_229846770.1">
    <property type="nucleotide sequence ID" value="NZ_BMTU01000004.1"/>
</dbReference>
<dbReference type="EMBL" id="BMTU01000004">
    <property type="protein sequence ID" value="GGQ75997.1"/>
    <property type="molecule type" value="Genomic_DNA"/>
</dbReference>
<dbReference type="Proteomes" id="UP000656732">
    <property type="component" value="Unassembled WGS sequence"/>
</dbReference>
<dbReference type="InterPro" id="IPR036388">
    <property type="entry name" value="WH-like_DNA-bd_sf"/>
</dbReference>
<evidence type="ECO:0000256" key="4">
    <source>
        <dbReference type="ARBA" id="ARBA00023159"/>
    </source>
</evidence>
<dbReference type="PANTHER" id="PTHR30136">
    <property type="entry name" value="HELIX-TURN-HELIX TRANSCRIPTIONAL REGULATOR, ICLR FAMILY"/>
    <property type="match status" value="1"/>
</dbReference>
<dbReference type="AlphaFoldDB" id="A0A918EW01"/>
<dbReference type="PROSITE" id="PS51077">
    <property type="entry name" value="HTH_ICLR"/>
    <property type="match status" value="1"/>
</dbReference>
<dbReference type="InterPro" id="IPR014757">
    <property type="entry name" value="Tscrpt_reg_IclR_C"/>
</dbReference>
<dbReference type="Gene3D" id="3.30.450.40">
    <property type="match status" value="1"/>
</dbReference>
<dbReference type="PANTHER" id="PTHR30136:SF24">
    <property type="entry name" value="HTH-TYPE TRANSCRIPTIONAL REPRESSOR ALLR"/>
    <property type="match status" value="1"/>
</dbReference>
<dbReference type="GO" id="GO:0006071">
    <property type="term" value="P:glycerol metabolic process"/>
    <property type="evidence" value="ECO:0007669"/>
    <property type="project" value="UniProtKB-KW"/>
</dbReference>
<dbReference type="Gene3D" id="1.10.10.10">
    <property type="entry name" value="Winged helix-like DNA-binding domain superfamily/Winged helix DNA-binding domain"/>
    <property type="match status" value="1"/>
</dbReference>
<evidence type="ECO:0000256" key="1">
    <source>
        <dbReference type="ARBA" id="ARBA00022798"/>
    </source>
</evidence>
<organism evidence="11 12">
    <name type="scientific">Streptomyces pilosus</name>
    <dbReference type="NCBI Taxonomy" id="28893"/>
    <lineage>
        <taxon>Bacteria</taxon>
        <taxon>Bacillati</taxon>
        <taxon>Actinomycetota</taxon>
        <taxon>Actinomycetes</taxon>
        <taxon>Kitasatosporales</taxon>
        <taxon>Streptomycetaceae</taxon>
        <taxon>Streptomyces</taxon>
    </lineage>
</organism>
<reference evidence="11" key="2">
    <citation type="submission" date="2020-09" db="EMBL/GenBank/DDBJ databases">
        <authorList>
            <person name="Sun Q."/>
            <person name="Ohkuma M."/>
        </authorList>
    </citation>
    <scope>NUCLEOTIDE SEQUENCE</scope>
    <source>
        <strain evidence="11">JCM 4403</strain>
    </source>
</reference>
<name>A0A918EW01_9ACTN</name>
<feature type="domain" description="HTH iclR-type" evidence="9">
    <location>
        <begin position="27"/>
        <end position="88"/>
    </location>
</feature>
<dbReference type="SMART" id="SM00346">
    <property type="entry name" value="HTH_ICLR"/>
    <property type="match status" value="1"/>
</dbReference>
<keyword evidence="2" id="KW-0805">Transcription regulation</keyword>
<gene>
    <name evidence="11" type="ORF">GCM10010280_22750</name>
</gene>
<protein>
    <recommendedName>
        <fullName evidence="7">Glycerol operon regulatory protein</fullName>
    </recommendedName>
</protein>
<dbReference type="InterPro" id="IPR029016">
    <property type="entry name" value="GAF-like_dom_sf"/>
</dbReference>
<evidence type="ECO:0000259" key="10">
    <source>
        <dbReference type="PROSITE" id="PS51078"/>
    </source>
</evidence>
<evidence type="ECO:0000256" key="3">
    <source>
        <dbReference type="ARBA" id="ARBA00023125"/>
    </source>
</evidence>
<evidence type="ECO:0000256" key="8">
    <source>
        <dbReference type="SAM" id="MobiDB-lite"/>
    </source>
</evidence>
<dbReference type="GO" id="GO:0003700">
    <property type="term" value="F:DNA-binding transcription factor activity"/>
    <property type="evidence" value="ECO:0007669"/>
    <property type="project" value="TreeGrafter"/>
</dbReference>
<dbReference type="Pfam" id="PF09339">
    <property type="entry name" value="HTH_IclR"/>
    <property type="match status" value="1"/>
</dbReference>
<keyword evidence="3" id="KW-0238">DNA-binding</keyword>
<evidence type="ECO:0000256" key="6">
    <source>
        <dbReference type="ARBA" id="ARBA00058938"/>
    </source>
</evidence>
<dbReference type="InterPro" id="IPR036390">
    <property type="entry name" value="WH_DNA-bd_sf"/>
</dbReference>
<evidence type="ECO:0000313" key="12">
    <source>
        <dbReference type="Proteomes" id="UP000656732"/>
    </source>
</evidence>
<feature type="compositionally biased region" description="Low complexity" evidence="8">
    <location>
        <begin position="8"/>
        <end position="22"/>
    </location>
</feature>
<evidence type="ECO:0000259" key="9">
    <source>
        <dbReference type="PROSITE" id="PS51077"/>
    </source>
</evidence>